<accession>A0A2K1DVT8</accession>
<evidence type="ECO:0008006" key="3">
    <source>
        <dbReference type="Google" id="ProtNLM"/>
    </source>
</evidence>
<comment type="caution">
    <text evidence="1">The sequence shown here is derived from an EMBL/GenBank/DDBJ whole genome shotgun (WGS) entry which is preliminary data.</text>
</comment>
<evidence type="ECO:0000313" key="2">
    <source>
        <dbReference type="Proteomes" id="UP000236641"/>
    </source>
</evidence>
<protein>
    <recommendedName>
        <fullName evidence="3">Exo-alpha-sialidase</fullName>
    </recommendedName>
</protein>
<dbReference type="InterPro" id="IPR011042">
    <property type="entry name" value="6-blade_b-propeller_TolB-like"/>
</dbReference>
<dbReference type="RefSeq" id="WP_103053074.1">
    <property type="nucleotide sequence ID" value="NZ_POWF01000011.1"/>
</dbReference>
<gene>
    <name evidence="1" type="ORF">C1T31_13640</name>
</gene>
<dbReference type="Gene3D" id="2.120.10.30">
    <property type="entry name" value="TolB, C-terminal domain"/>
    <property type="match status" value="1"/>
</dbReference>
<dbReference type="AlphaFoldDB" id="A0A2K1DVT8"/>
<name>A0A2K1DVT8_9FLAO</name>
<dbReference type="Pfam" id="PF07676">
    <property type="entry name" value="PD40"/>
    <property type="match status" value="2"/>
</dbReference>
<keyword evidence="2" id="KW-1185">Reference proteome</keyword>
<dbReference type="InterPro" id="IPR011659">
    <property type="entry name" value="WD40"/>
</dbReference>
<sequence>MKNYYIIPLLIYHVFGFAQEAPKPFESELTTLFPNVRDIAISPNGNEMLFTAQSVMGKLSVIISVGKEDGSWNSPEVASFSGTHFDLEPFYAPDGLKLYFVSRRPLDQTQTEQKDFDIWYVERENLHSEWSIPKNMGSPINTEYGEFYPSISHSGNFYFTRDDTSKNRKDDIYVSIFNDGSYESPVPLPNAINSDSYEYNAFIAPDESYLLFGGYNREDGLGSGDIYISRRSNTGWSKAENLGPNINSDKMDYCPFVKNDTLYFTSKRDHTLVEQETPLNIKKLLIEFNRTDNGSSKLYSVPFYGSKTFKD</sequence>
<organism evidence="1 2">
    <name type="scientific">Hanstruepera neustonica</name>
    <dbReference type="NCBI Taxonomy" id="1445657"/>
    <lineage>
        <taxon>Bacteria</taxon>
        <taxon>Pseudomonadati</taxon>
        <taxon>Bacteroidota</taxon>
        <taxon>Flavobacteriia</taxon>
        <taxon>Flavobacteriales</taxon>
        <taxon>Flavobacteriaceae</taxon>
        <taxon>Hanstruepera</taxon>
    </lineage>
</organism>
<proteinExistence type="predicted"/>
<dbReference type="EMBL" id="POWF01000011">
    <property type="protein sequence ID" value="PNQ72142.1"/>
    <property type="molecule type" value="Genomic_DNA"/>
</dbReference>
<evidence type="ECO:0000313" key="1">
    <source>
        <dbReference type="EMBL" id="PNQ72142.1"/>
    </source>
</evidence>
<dbReference type="Proteomes" id="UP000236641">
    <property type="component" value="Unassembled WGS sequence"/>
</dbReference>
<dbReference type="SUPFAM" id="SSF75011">
    <property type="entry name" value="3-carboxy-cis,cis-mucoante lactonizing enzyme"/>
    <property type="match status" value="1"/>
</dbReference>
<dbReference type="OrthoDB" id="8432779at2"/>
<reference evidence="1 2" key="1">
    <citation type="submission" date="2018-01" db="EMBL/GenBank/DDBJ databases">
        <title>The draft genome of Hanstruepera neustonica JCM19743.</title>
        <authorList>
            <person name="He R.-H."/>
            <person name="Du Z.-J."/>
        </authorList>
    </citation>
    <scope>NUCLEOTIDE SEQUENCE [LARGE SCALE GENOMIC DNA]</scope>
    <source>
        <strain evidence="1 2">JCM19743</strain>
    </source>
</reference>